<sequence length="307" mass="33594">MRGRAYQRKRGRAHSVEPARARHGLYDVRSFLPLDIMRWIAALPMYNVSAALARDWRGLLTDVRASLAPWLDARGDTLELVDPGADLTAFWPRDDLLLAQTCGYPLTHALVARVRLVATPVFDAPGCVGATYRSVLVVRHDLHAATLEDCRGLRAIYNSDDSNSGMNLLRHAAAPLARNGRFFSSVERSGGHLASLQALAVDGRADLAAIDCVTYAFAREHRPELTAGVREIGVSASTPGLPFITSMRVSEHDADLIARALADALARDAARARRLRLTGFARTPLTDYAIIDDYERQAISLGYPLLA</sequence>
<proteinExistence type="predicted"/>
<dbReference type="Gene3D" id="3.40.190.10">
    <property type="entry name" value="Periplasmic binding protein-like II"/>
    <property type="match status" value="1"/>
</dbReference>
<protein>
    <submittedName>
        <fullName evidence="1">ABC-type phosphate/phosphonate transport system, periplasmic component</fullName>
    </submittedName>
</protein>
<name>A0A0L0MH61_9BURK</name>
<gene>
    <name evidence="1" type="ORF">BVER_02258</name>
</gene>
<dbReference type="PATRIC" id="fig|242163.4.peg.6185"/>
<dbReference type="Proteomes" id="UP000036959">
    <property type="component" value="Unassembled WGS sequence"/>
</dbReference>
<evidence type="ECO:0000313" key="2">
    <source>
        <dbReference type="Proteomes" id="UP000036959"/>
    </source>
</evidence>
<organism evidence="1 2">
    <name type="scientific">Candidatus Burkholderia verschuerenii</name>
    <dbReference type="NCBI Taxonomy" id="242163"/>
    <lineage>
        <taxon>Bacteria</taxon>
        <taxon>Pseudomonadati</taxon>
        <taxon>Pseudomonadota</taxon>
        <taxon>Betaproteobacteria</taxon>
        <taxon>Burkholderiales</taxon>
        <taxon>Burkholderiaceae</taxon>
        <taxon>Burkholderia</taxon>
    </lineage>
</organism>
<dbReference type="SUPFAM" id="SSF53850">
    <property type="entry name" value="Periplasmic binding protein-like II"/>
    <property type="match status" value="1"/>
</dbReference>
<accession>A0A0L0MH61</accession>
<dbReference type="AlphaFoldDB" id="A0A0L0MH61"/>
<dbReference type="PANTHER" id="PTHR35841:SF1">
    <property type="entry name" value="PHOSPHONATES-BINDING PERIPLASMIC PROTEIN"/>
    <property type="match status" value="1"/>
</dbReference>
<evidence type="ECO:0000313" key="1">
    <source>
        <dbReference type="EMBL" id="KND62032.1"/>
    </source>
</evidence>
<dbReference type="Pfam" id="PF12974">
    <property type="entry name" value="Phosphonate-bd"/>
    <property type="match status" value="1"/>
</dbReference>
<dbReference type="EMBL" id="LFJJ01000007">
    <property type="protein sequence ID" value="KND62032.1"/>
    <property type="molecule type" value="Genomic_DNA"/>
</dbReference>
<comment type="caution">
    <text evidence="1">The sequence shown here is derived from an EMBL/GenBank/DDBJ whole genome shotgun (WGS) entry which is preliminary data.</text>
</comment>
<keyword evidence="2" id="KW-1185">Reference proteome</keyword>
<reference evidence="2" key="1">
    <citation type="submission" date="2015-06" db="EMBL/GenBank/DDBJ databases">
        <title>Comparative genomics of Burkholderia leaf nodule symbionts.</title>
        <authorList>
            <person name="Carlier A."/>
            <person name="Eberl L."/>
            <person name="Pinto-Carbo M."/>
        </authorList>
    </citation>
    <scope>NUCLEOTIDE SEQUENCE [LARGE SCALE GENOMIC DNA]</scope>
    <source>
        <strain evidence="2">UZHbot4</strain>
    </source>
</reference>
<dbReference type="PANTHER" id="PTHR35841">
    <property type="entry name" value="PHOSPHONATES-BINDING PERIPLASMIC PROTEIN"/>
    <property type="match status" value="1"/>
</dbReference>